<evidence type="ECO:0000313" key="1">
    <source>
        <dbReference type="EMBL" id="CAB4138806.1"/>
    </source>
</evidence>
<organism evidence="1">
    <name type="scientific">uncultured Caudovirales phage</name>
    <dbReference type="NCBI Taxonomy" id="2100421"/>
    <lineage>
        <taxon>Viruses</taxon>
        <taxon>Duplodnaviria</taxon>
        <taxon>Heunggongvirae</taxon>
        <taxon>Uroviricota</taxon>
        <taxon>Caudoviricetes</taxon>
        <taxon>Peduoviridae</taxon>
        <taxon>Maltschvirus</taxon>
        <taxon>Maltschvirus maltsch</taxon>
    </lineage>
</organism>
<reference evidence="1" key="1">
    <citation type="submission" date="2020-04" db="EMBL/GenBank/DDBJ databases">
        <authorList>
            <person name="Chiriac C."/>
            <person name="Salcher M."/>
            <person name="Ghai R."/>
            <person name="Kavagutti S V."/>
        </authorList>
    </citation>
    <scope>NUCLEOTIDE SEQUENCE</scope>
</reference>
<accession>A0A6J5M136</accession>
<dbReference type="EMBL" id="LR796363">
    <property type="protein sequence ID" value="CAB4138806.1"/>
    <property type="molecule type" value="Genomic_DNA"/>
</dbReference>
<proteinExistence type="predicted"/>
<sequence length="85" mass="10205">MAENSEFLDPVGSVPRVIRRLKLPAGPVGSMFAWYQDRLDKQRCQVAESRRRAADRRARKAQVMRRYRLKLRKARQDLPRWRRLI</sequence>
<gene>
    <name evidence="1" type="ORF">UFOVP341_24</name>
</gene>
<protein>
    <submittedName>
        <fullName evidence="1">Uncharacterized protein</fullName>
    </submittedName>
</protein>
<name>A0A6J5M136_9CAUD</name>